<keyword evidence="2" id="KW-1185">Reference proteome</keyword>
<dbReference type="AlphaFoldDB" id="A0AAN7LMD5"/>
<dbReference type="EMBL" id="JAXQNO010000011">
    <property type="protein sequence ID" value="KAK4788475.1"/>
    <property type="molecule type" value="Genomic_DNA"/>
</dbReference>
<organism evidence="1 2">
    <name type="scientific">Trapa natans</name>
    <name type="common">Water chestnut</name>
    <dbReference type="NCBI Taxonomy" id="22666"/>
    <lineage>
        <taxon>Eukaryota</taxon>
        <taxon>Viridiplantae</taxon>
        <taxon>Streptophyta</taxon>
        <taxon>Embryophyta</taxon>
        <taxon>Tracheophyta</taxon>
        <taxon>Spermatophyta</taxon>
        <taxon>Magnoliopsida</taxon>
        <taxon>eudicotyledons</taxon>
        <taxon>Gunneridae</taxon>
        <taxon>Pentapetalae</taxon>
        <taxon>rosids</taxon>
        <taxon>malvids</taxon>
        <taxon>Myrtales</taxon>
        <taxon>Lythraceae</taxon>
        <taxon>Trapa</taxon>
    </lineage>
</organism>
<evidence type="ECO:0000313" key="2">
    <source>
        <dbReference type="Proteomes" id="UP001346149"/>
    </source>
</evidence>
<gene>
    <name evidence="1" type="ORF">SAY86_019794</name>
</gene>
<proteinExistence type="predicted"/>
<sequence length="113" mass="13363">MVNVVFRLYILLDRSWDKDEATLKSGFERLADFPMPFLVGSFRRGNPFYKSKAFSCPGVYSITRVAYSQECFGSSYQGWFILTEFLYHGHHSYYLLSPRNFRTIFNQQYLKVV</sequence>
<dbReference type="Proteomes" id="UP001346149">
    <property type="component" value="Unassembled WGS sequence"/>
</dbReference>
<name>A0AAN7LMD5_TRANT</name>
<protein>
    <submittedName>
        <fullName evidence="1">Uncharacterized protein</fullName>
    </submittedName>
</protein>
<accession>A0AAN7LMD5</accession>
<reference evidence="1 2" key="1">
    <citation type="journal article" date="2023" name="Hortic Res">
        <title>Pangenome of water caltrop reveals structural variations and asymmetric subgenome divergence after allopolyploidization.</title>
        <authorList>
            <person name="Zhang X."/>
            <person name="Chen Y."/>
            <person name="Wang L."/>
            <person name="Yuan Y."/>
            <person name="Fang M."/>
            <person name="Shi L."/>
            <person name="Lu R."/>
            <person name="Comes H.P."/>
            <person name="Ma Y."/>
            <person name="Chen Y."/>
            <person name="Huang G."/>
            <person name="Zhou Y."/>
            <person name="Zheng Z."/>
            <person name="Qiu Y."/>
        </authorList>
    </citation>
    <scope>NUCLEOTIDE SEQUENCE [LARGE SCALE GENOMIC DNA]</scope>
    <source>
        <strain evidence="1">F231</strain>
    </source>
</reference>
<comment type="caution">
    <text evidence="1">The sequence shown here is derived from an EMBL/GenBank/DDBJ whole genome shotgun (WGS) entry which is preliminary data.</text>
</comment>
<evidence type="ECO:0000313" key="1">
    <source>
        <dbReference type="EMBL" id="KAK4788475.1"/>
    </source>
</evidence>